<gene>
    <name evidence="2" type="ORF">M8H41_09530</name>
</gene>
<keyword evidence="3" id="KW-1185">Reference proteome</keyword>
<reference evidence="2" key="1">
    <citation type="submission" date="2022-05" db="EMBL/GenBank/DDBJ databases">
        <title>Expanded diversity of anoxic marine methylotrophy in a Black Sea sulfate reducing microorganism.</title>
        <authorList>
            <person name="Fischer P.Q."/>
            <person name="Stams A.J.M."/>
            <person name="Villanueva L."/>
            <person name="Sousa D.Z."/>
        </authorList>
    </citation>
    <scope>NUCLEOTIDE SEQUENCE</scope>
    <source>
        <strain evidence="2">P130</strain>
    </source>
</reference>
<dbReference type="Gene3D" id="3.30.300.180">
    <property type="match status" value="1"/>
</dbReference>
<dbReference type="Pfam" id="PF11638">
    <property type="entry name" value="DnaA_N"/>
    <property type="match status" value="1"/>
</dbReference>
<dbReference type="EMBL" id="JAMJEV010000006">
    <property type="protein sequence ID" value="MDO0823095.1"/>
    <property type="molecule type" value="Genomic_DNA"/>
</dbReference>
<dbReference type="InterPro" id="IPR024633">
    <property type="entry name" value="DnaA_N_dom"/>
</dbReference>
<dbReference type="RefSeq" id="WP_302048606.1">
    <property type="nucleotide sequence ID" value="NZ_JAMJEV010000006.1"/>
</dbReference>
<comment type="caution">
    <text evidence="2">The sequence shown here is derived from an EMBL/GenBank/DDBJ whole genome shotgun (WGS) entry which is preliminary data.</text>
</comment>
<feature type="domain" description="DnaA N-terminal" evidence="1">
    <location>
        <begin position="155"/>
        <end position="215"/>
    </location>
</feature>
<sequence length="293" mass="33716">MSTQITHEYKYKIFSKAQLKQFALKLAHFYEIPTSNYHIFLHYKKDGYETSIQSTLDELDDNICKIGTPLASLGFHYKSDIITLTLKVKGFPDILNIWYMLNGDIEYSKRLIFFIENSLELTRLEEEISEPTDVLGRNTPDTSSANGDSINSLVTVWHNALTQLQLICSAASYQTWIAPIVPSAEGNQLILNCPNEFAKDWVESRYMKDIIEMIQSSEPSVEGIITRVSGKGTNQSDEATNKWLFLEIDEPLLELMKQVYERETKNADGCSFDQYFNQVIQLHCHERMNNFPK</sequence>
<protein>
    <recommendedName>
        <fullName evidence="1">DnaA N-terminal domain-containing protein</fullName>
    </recommendedName>
</protein>
<name>A0ABT8QR22_9FIRM</name>
<evidence type="ECO:0000313" key="2">
    <source>
        <dbReference type="EMBL" id="MDO0823095.1"/>
    </source>
</evidence>
<organism evidence="2 3">
    <name type="scientific">Desulfosporosinus nitroreducens</name>
    <dbReference type="NCBI Taxonomy" id="2018668"/>
    <lineage>
        <taxon>Bacteria</taxon>
        <taxon>Bacillati</taxon>
        <taxon>Bacillota</taxon>
        <taxon>Clostridia</taxon>
        <taxon>Eubacteriales</taxon>
        <taxon>Desulfitobacteriaceae</taxon>
        <taxon>Desulfosporosinus</taxon>
    </lineage>
</organism>
<evidence type="ECO:0000313" key="3">
    <source>
        <dbReference type="Proteomes" id="UP001176021"/>
    </source>
</evidence>
<accession>A0ABT8QR22</accession>
<dbReference type="Proteomes" id="UP001176021">
    <property type="component" value="Unassembled WGS sequence"/>
</dbReference>
<evidence type="ECO:0000259" key="1">
    <source>
        <dbReference type="Pfam" id="PF11638"/>
    </source>
</evidence>
<dbReference type="InterPro" id="IPR038454">
    <property type="entry name" value="DnaA_N_sf"/>
</dbReference>
<proteinExistence type="predicted"/>